<feature type="compositionally biased region" description="Acidic residues" evidence="10">
    <location>
        <begin position="341"/>
        <end position="353"/>
    </location>
</feature>
<comment type="similarity">
    <text evidence="2">Belongs to the TFIIF beta subunit family.</text>
</comment>
<keyword evidence="5" id="KW-0238">DNA-binding</keyword>
<evidence type="ECO:0000256" key="1">
    <source>
        <dbReference type="ARBA" id="ARBA00004123"/>
    </source>
</evidence>
<dbReference type="PANTHER" id="PTHR10445:SF0">
    <property type="entry name" value="GENERAL TRANSCRIPTION FACTOR IIF SUBUNIT 2"/>
    <property type="match status" value="1"/>
</dbReference>
<feature type="region of interest" description="Disordered" evidence="10">
    <location>
        <begin position="1"/>
        <end position="24"/>
    </location>
</feature>
<dbReference type="SUPFAM" id="SSF50916">
    <property type="entry name" value="Rap30/74 interaction domains"/>
    <property type="match status" value="1"/>
</dbReference>
<dbReference type="Proteomes" id="UP000800035">
    <property type="component" value="Unassembled WGS sequence"/>
</dbReference>
<evidence type="ECO:0000256" key="8">
    <source>
        <dbReference type="ARBA" id="ARBA00081473"/>
    </source>
</evidence>
<gene>
    <name evidence="13" type="ORF">CC80DRAFT_327459</name>
</gene>
<keyword evidence="7" id="KW-0539">Nucleus</keyword>
<proteinExistence type="inferred from homology"/>
<organism evidence="13 14">
    <name type="scientific">Byssothecium circinans</name>
    <dbReference type="NCBI Taxonomy" id="147558"/>
    <lineage>
        <taxon>Eukaryota</taxon>
        <taxon>Fungi</taxon>
        <taxon>Dikarya</taxon>
        <taxon>Ascomycota</taxon>
        <taxon>Pezizomycotina</taxon>
        <taxon>Dothideomycetes</taxon>
        <taxon>Pleosporomycetidae</taxon>
        <taxon>Pleosporales</taxon>
        <taxon>Massarineae</taxon>
        <taxon>Massarinaceae</taxon>
        <taxon>Byssothecium</taxon>
    </lineage>
</organism>
<comment type="subcellular location">
    <subcellularLocation>
        <location evidence="1">Nucleus</location>
    </subcellularLocation>
</comment>
<dbReference type="GO" id="GO:0003677">
    <property type="term" value="F:DNA binding"/>
    <property type="evidence" value="ECO:0007669"/>
    <property type="project" value="UniProtKB-KW"/>
</dbReference>
<dbReference type="InterPro" id="IPR003196">
    <property type="entry name" value="TFIIF_beta"/>
</dbReference>
<keyword evidence="6" id="KW-0804">Transcription</keyword>
<keyword evidence="4" id="KW-0805">Transcription regulation</keyword>
<dbReference type="FunFam" id="1.10.10.10:FF:000035">
    <property type="entry name" value="General transcription factor IIF subunit 2"/>
    <property type="match status" value="1"/>
</dbReference>
<name>A0A6A5U2U6_9PLEO</name>
<evidence type="ECO:0000256" key="5">
    <source>
        <dbReference type="ARBA" id="ARBA00023125"/>
    </source>
</evidence>
<evidence type="ECO:0000313" key="13">
    <source>
        <dbReference type="EMBL" id="KAF1959453.1"/>
    </source>
</evidence>
<evidence type="ECO:0000259" key="11">
    <source>
        <dbReference type="Pfam" id="PF02270"/>
    </source>
</evidence>
<dbReference type="InterPro" id="IPR011039">
    <property type="entry name" value="TFIIF_interaction"/>
</dbReference>
<dbReference type="OrthoDB" id="26094at2759"/>
<evidence type="ECO:0000256" key="4">
    <source>
        <dbReference type="ARBA" id="ARBA00023015"/>
    </source>
</evidence>
<feature type="domain" description="TFIIF beta subunit N-terminal" evidence="12">
    <location>
        <begin position="44"/>
        <end position="196"/>
    </location>
</feature>
<dbReference type="InterPro" id="IPR040450">
    <property type="entry name" value="TFIIF_beta_HTH"/>
</dbReference>
<evidence type="ECO:0000256" key="9">
    <source>
        <dbReference type="ARBA" id="ARBA00081863"/>
    </source>
</evidence>
<dbReference type="EMBL" id="ML976985">
    <property type="protein sequence ID" value="KAF1959453.1"/>
    <property type="molecule type" value="Genomic_DNA"/>
</dbReference>
<accession>A0A6A5U2U6</accession>
<feature type="region of interest" description="Disordered" evidence="10">
    <location>
        <begin position="323"/>
        <end position="353"/>
    </location>
</feature>
<dbReference type="GO" id="GO:0006367">
    <property type="term" value="P:transcription initiation at RNA polymerase II promoter"/>
    <property type="evidence" value="ECO:0007669"/>
    <property type="project" value="InterPro"/>
</dbReference>
<dbReference type="PANTHER" id="PTHR10445">
    <property type="entry name" value="GENERAL TRANSCRIPTION FACTOR IIF SUBUNIT 2"/>
    <property type="match status" value="1"/>
</dbReference>
<keyword evidence="14" id="KW-1185">Reference proteome</keyword>
<evidence type="ECO:0000256" key="7">
    <source>
        <dbReference type="ARBA" id="ARBA00023242"/>
    </source>
</evidence>
<reference evidence="13" key="1">
    <citation type="journal article" date="2020" name="Stud. Mycol.">
        <title>101 Dothideomycetes genomes: a test case for predicting lifestyles and emergence of pathogens.</title>
        <authorList>
            <person name="Haridas S."/>
            <person name="Albert R."/>
            <person name="Binder M."/>
            <person name="Bloem J."/>
            <person name="Labutti K."/>
            <person name="Salamov A."/>
            <person name="Andreopoulos B."/>
            <person name="Baker S."/>
            <person name="Barry K."/>
            <person name="Bills G."/>
            <person name="Bluhm B."/>
            <person name="Cannon C."/>
            <person name="Castanera R."/>
            <person name="Culley D."/>
            <person name="Daum C."/>
            <person name="Ezra D."/>
            <person name="Gonzalez J."/>
            <person name="Henrissat B."/>
            <person name="Kuo A."/>
            <person name="Liang C."/>
            <person name="Lipzen A."/>
            <person name="Lutzoni F."/>
            <person name="Magnuson J."/>
            <person name="Mondo S."/>
            <person name="Nolan M."/>
            <person name="Ohm R."/>
            <person name="Pangilinan J."/>
            <person name="Park H.-J."/>
            <person name="Ramirez L."/>
            <person name="Alfaro M."/>
            <person name="Sun H."/>
            <person name="Tritt A."/>
            <person name="Yoshinaga Y."/>
            <person name="Zwiers L.-H."/>
            <person name="Turgeon B."/>
            <person name="Goodwin S."/>
            <person name="Spatafora J."/>
            <person name="Crous P."/>
            <person name="Grigoriev I."/>
        </authorList>
    </citation>
    <scope>NUCLEOTIDE SEQUENCE</scope>
    <source>
        <strain evidence="13">CBS 675.92</strain>
    </source>
</reference>
<dbReference type="InterPro" id="IPR040504">
    <property type="entry name" value="TFIIF_beta_N"/>
</dbReference>
<feature type="compositionally biased region" description="Basic and acidic residues" evidence="10">
    <location>
        <begin position="1"/>
        <end position="16"/>
    </location>
</feature>
<dbReference type="Gene3D" id="1.10.10.10">
    <property type="entry name" value="Winged helix-like DNA-binding domain superfamily/Winged helix DNA-binding domain"/>
    <property type="match status" value="1"/>
</dbReference>
<sequence length="353" mass="40014">MNGIKPEPDVKMEDAHTPSGSGYMDDDFYEDTGELQLPVKGAERDMWLTRVPDWLWAKISKLEDIDDGNNNDEIVLGEVLAFPEAMQHDGIDKTKPMRVFLSDNWTAKSKLPNAFELEPLSTRPEVVKNTYIFSEKDLPGYKPSGVGQHKGASGNSFNTGTQDPRARIQKRGKFRKAIPKQTALLGNSTHQFLAKPLNTREYMLFDAARHRQAILGSNQRTNIIEHKVNEIDVMEKMQTKFNSFIRQDKKKASQQNKATRIATNELIDMLHGMFDRYKYWPMKSLKKETKQPEAYLKEVLVQIAELVRSGPFASNWTRSTAFADMGSLNDGLPPDPTGAESGDEEDEMEDVPM</sequence>
<dbReference type="SUPFAM" id="SSF46785">
    <property type="entry name" value="Winged helix' DNA-binding domain"/>
    <property type="match status" value="1"/>
</dbReference>
<evidence type="ECO:0000256" key="2">
    <source>
        <dbReference type="ARBA" id="ARBA00009543"/>
    </source>
</evidence>
<evidence type="ECO:0000259" key="12">
    <source>
        <dbReference type="Pfam" id="PF17683"/>
    </source>
</evidence>
<dbReference type="CDD" id="cd07980">
    <property type="entry name" value="TFIIF_beta"/>
    <property type="match status" value="1"/>
</dbReference>
<dbReference type="AlphaFoldDB" id="A0A6A5U2U6"/>
<dbReference type="Pfam" id="PF02270">
    <property type="entry name" value="TFIIF_beta"/>
    <property type="match status" value="1"/>
</dbReference>
<evidence type="ECO:0000313" key="14">
    <source>
        <dbReference type="Proteomes" id="UP000800035"/>
    </source>
</evidence>
<dbReference type="InterPro" id="IPR036388">
    <property type="entry name" value="WH-like_DNA-bd_sf"/>
</dbReference>
<dbReference type="InterPro" id="IPR036390">
    <property type="entry name" value="WH_DNA-bd_sf"/>
</dbReference>
<feature type="domain" description="TFIIF beta subunit HTH" evidence="11">
    <location>
        <begin position="259"/>
        <end position="317"/>
    </location>
</feature>
<protein>
    <recommendedName>
        <fullName evidence="3">Transcription initiation factor IIF subunit beta</fullName>
    </recommendedName>
    <alternativeName>
        <fullName evidence="9">TFIIF medium subunit</fullName>
    </alternativeName>
    <alternativeName>
        <fullName evidence="8">TFIIF-beta</fullName>
    </alternativeName>
</protein>
<evidence type="ECO:0000256" key="10">
    <source>
        <dbReference type="SAM" id="MobiDB-lite"/>
    </source>
</evidence>
<dbReference type="GO" id="GO:0005674">
    <property type="term" value="C:transcription factor TFIIF complex"/>
    <property type="evidence" value="ECO:0007669"/>
    <property type="project" value="InterPro"/>
</dbReference>
<evidence type="ECO:0000256" key="6">
    <source>
        <dbReference type="ARBA" id="ARBA00023163"/>
    </source>
</evidence>
<evidence type="ECO:0000256" key="3">
    <source>
        <dbReference type="ARBA" id="ARBA00021453"/>
    </source>
</evidence>
<dbReference type="Pfam" id="PF17683">
    <property type="entry name" value="TFIIF_beta_N"/>
    <property type="match status" value="1"/>
</dbReference>